<name>A0A9W7BJ39_9STRA</name>
<gene>
    <name evidence="2" type="ORF">TrVE_jg9260</name>
</gene>
<dbReference type="AlphaFoldDB" id="A0A9W7BJ39"/>
<sequence>MKKIQLTSSLVMFIIGLLLLVIGILVEIILHNNLAAFLLMNIGLTLCAKKILTFALKILILAPLSTPLTLNIPSLFKFRWFVVSLYHEFVTIVYILLLTLIWFYTIVTNQWKNKTGSFPDNTNPIPNLFQVREKILV</sequence>
<dbReference type="EMBL" id="BRXX01000115">
    <property type="protein sequence ID" value="GMH91356.1"/>
    <property type="molecule type" value="Genomic_DNA"/>
</dbReference>
<dbReference type="Proteomes" id="UP001165160">
    <property type="component" value="Unassembled WGS sequence"/>
</dbReference>
<keyword evidence="1" id="KW-1133">Transmembrane helix</keyword>
<evidence type="ECO:0000313" key="3">
    <source>
        <dbReference type="Proteomes" id="UP001165160"/>
    </source>
</evidence>
<keyword evidence="1" id="KW-0812">Transmembrane</keyword>
<keyword evidence="1" id="KW-0472">Membrane</keyword>
<evidence type="ECO:0000256" key="1">
    <source>
        <dbReference type="SAM" id="Phobius"/>
    </source>
</evidence>
<evidence type="ECO:0000313" key="2">
    <source>
        <dbReference type="EMBL" id="GMH91356.1"/>
    </source>
</evidence>
<protein>
    <submittedName>
        <fullName evidence="2">Uncharacterized protein</fullName>
    </submittedName>
</protein>
<feature type="transmembrane region" description="Helical" evidence="1">
    <location>
        <begin position="6"/>
        <end position="30"/>
    </location>
</feature>
<keyword evidence="3" id="KW-1185">Reference proteome</keyword>
<organism evidence="2 3">
    <name type="scientific">Triparma verrucosa</name>
    <dbReference type="NCBI Taxonomy" id="1606542"/>
    <lineage>
        <taxon>Eukaryota</taxon>
        <taxon>Sar</taxon>
        <taxon>Stramenopiles</taxon>
        <taxon>Ochrophyta</taxon>
        <taxon>Bolidophyceae</taxon>
        <taxon>Parmales</taxon>
        <taxon>Triparmaceae</taxon>
        <taxon>Triparma</taxon>
    </lineage>
</organism>
<accession>A0A9W7BJ39</accession>
<comment type="caution">
    <text evidence="2">The sequence shown here is derived from an EMBL/GenBank/DDBJ whole genome shotgun (WGS) entry which is preliminary data.</text>
</comment>
<reference evidence="3" key="1">
    <citation type="journal article" date="2023" name="Commun. Biol.">
        <title>Genome analysis of Parmales, the sister group of diatoms, reveals the evolutionary specialization of diatoms from phago-mixotrophs to photoautotrophs.</title>
        <authorList>
            <person name="Ban H."/>
            <person name="Sato S."/>
            <person name="Yoshikawa S."/>
            <person name="Yamada K."/>
            <person name="Nakamura Y."/>
            <person name="Ichinomiya M."/>
            <person name="Sato N."/>
            <person name="Blanc-Mathieu R."/>
            <person name="Endo H."/>
            <person name="Kuwata A."/>
            <person name="Ogata H."/>
        </authorList>
    </citation>
    <scope>NUCLEOTIDE SEQUENCE [LARGE SCALE GENOMIC DNA]</scope>
    <source>
        <strain evidence="3">NIES 3699</strain>
    </source>
</reference>
<proteinExistence type="predicted"/>
<feature type="transmembrane region" description="Helical" evidence="1">
    <location>
        <begin position="80"/>
        <end position="104"/>
    </location>
</feature>